<dbReference type="GO" id="GO:0033038">
    <property type="term" value="F:bitter taste receptor activity"/>
    <property type="evidence" value="ECO:0000318"/>
    <property type="project" value="GO_Central"/>
</dbReference>
<dbReference type="RefSeq" id="XP_001500450.1">
    <property type="nucleotide sequence ID" value="XM_001500400.1"/>
</dbReference>
<dbReference type="Gene3D" id="1.20.1070.10">
    <property type="entry name" value="Rhodopsin 7-helix transmembrane proteins"/>
    <property type="match status" value="1"/>
</dbReference>
<evidence type="ECO:0000313" key="18">
    <source>
        <dbReference type="VGNC" id="VGNC:23884"/>
    </source>
</evidence>
<keyword evidence="6 15" id="KW-1133">Transmembrane helix</keyword>
<keyword evidence="17" id="KW-1185">Reference proteome</keyword>
<evidence type="ECO:0000256" key="10">
    <source>
        <dbReference type="ARBA" id="ARBA00023180"/>
    </source>
</evidence>
<evidence type="ECO:0000256" key="5">
    <source>
        <dbReference type="ARBA" id="ARBA00022692"/>
    </source>
</evidence>
<keyword evidence="3 14" id="KW-0919">Taste</keyword>
<keyword evidence="8 14" id="KW-0472">Membrane</keyword>
<dbReference type="CTD" id="50836"/>
<dbReference type="OrthoDB" id="8876749at2759"/>
<dbReference type="Proteomes" id="UP000002281">
    <property type="component" value="Chromosome 6"/>
</dbReference>
<comment type="similarity">
    <text evidence="2 13">Belongs to the G-protein coupled receptor T2R family.</text>
</comment>
<evidence type="ECO:0000313" key="17">
    <source>
        <dbReference type="Proteomes" id="UP000002281"/>
    </source>
</evidence>
<accession>F6XMV2</accession>
<dbReference type="GeneTree" id="ENSGT01150000286975"/>
<dbReference type="Pfam" id="PF05296">
    <property type="entry name" value="TAS2R"/>
    <property type="match status" value="1"/>
</dbReference>
<dbReference type="OMA" id="NWIDWIK"/>
<keyword evidence="5 14" id="KW-0812">Transmembrane</keyword>
<evidence type="ECO:0000256" key="4">
    <source>
        <dbReference type="ARBA" id="ARBA00022606"/>
    </source>
</evidence>
<keyword evidence="10" id="KW-0325">Glycoprotein</keyword>
<evidence type="ECO:0000256" key="2">
    <source>
        <dbReference type="ARBA" id="ARBA00007376"/>
    </source>
</evidence>
<keyword evidence="4 14" id="KW-0716">Sensory transduction</keyword>
<feature type="transmembrane region" description="Helical" evidence="15">
    <location>
        <begin position="237"/>
        <end position="256"/>
    </location>
</feature>
<dbReference type="AlphaFoldDB" id="F6XMV2"/>
<dbReference type="GO" id="GO:0004930">
    <property type="term" value="F:G protein-coupled receptor activity"/>
    <property type="evidence" value="ECO:0007669"/>
    <property type="project" value="UniProtKB-KW"/>
</dbReference>
<evidence type="ECO:0000256" key="1">
    <source>
        <dbReference type="ARBA" id="ARBA00004141"/>
    </source>
</evidence>
<dbReference type="PaxDb" id="9796-ENSECAP00000002448"/>
<dbReference type="FunFam" id="1.20.1070.10:FF:000042">
    <property type="entry name" value="Taste receptor type 2 member 7"/>
    <property type="match status" value="1"/>
</dbReference>
<feature type="transmembrane region" description="Helical" evidence="15">
    <location>
        <begin position="84"/>
        <end position="108"/>
    </location>
</feature>
<evidence type="ECO:0000256" key="14">
    <source>
        <dbReference type="RuleBase" id="RU004424"/>
    </source>
</evidence>
<dbReference type="GeneID" id="100063267"/>
<reference evidence="16 17" key="1">
    <citation type="journal article" date="2009" name="Science">
        <title>Genome sequence, comparative analysis, and population genetics of the domestic horse.</title>
        <authorList>
            <consortium name="Broad Institute Genome Sequencing Platform"/>
            <consortium name="Broad Institute Whole Genome Assembly Team"/>
            <person name="Wade C.M."/>
            <person name="Giulotto E."/>
            <person name="Sigurdsson S."/>
            <person name="Zoli M."/>
            <person name="Gnerre S."/>
            <person name="Imsland F."/>
            <person name="Lear T.L."/>
            <person name="Adelson D.L."/>
            <person name="Bailey E."/>
            <person name="Bellone R.R."/>
            <person name="Bloecker H."/>
            <person name="Distl O."/>
            <person name="Edgar R.C."/>
            <person name="Garber M."/>
            <person name="Leeb T."/>
            <person name="Mauceli E."/>
            <person name="MacLeod J.N."/>
            <person name="Penedo M.C.T."/>
            <person name="Raison J.M."/>
            <person name="Sharpe T."/>
            <person name="Vogel J."/>
            <person name="Andersson L."/>
            <person name="Antczak D.F."/>
            <person name="Biagi T."/>
            <person name="Binns M.M."/>
            <person name="Chowdhary B.P."/>
            <person name="Coleman S.J."/>
            <person name="Della Valle G."/>
            <person name="Fryc S."/>
            <person name="Guerin G."/>
            <person name="Hasegawa T."/>
            <person name="Hill E.W."/>
            <person name="Jurka J."/>
            <person name="Kiialainen A."/>
            <person name="Lindgren G."/>
            <person name="Liu J."/>
            <person name="Magnani E."/>
            <person name="Mickelson J.R."/>
            <person name="Murray J."/>
            <person name="Nergadze S.G."/>
            <person name="Onofrio R."/>
            <person name="Pedroni S."/>
            <person name="Piras M.F."/>
            <person name="Raudsepp T."/>
            <person name="Rocchi M."/>
            <person name="Roeed K.H."/>
            <person name="Ryder O.A."/>
            <person name="Searle S."/>
            <person name="Skow L."/>
            <person name="Swinburne J.E."/>
            <person name="Syvaenen A.C."/>
            <person name="Tozaki T."/>
            <person name="Valberg S.J."/>
            <person name="Vaudin M."/>
            <person name="White J.R."/>
            <person name="Zody M.C."/>
            <person name="Lander E.S."/>
            <person name="Lindblad-Toh K."/>
        </authorList>
    </citation>
    <scope>NUCLEOTIDE SEQUENCE [LARGE SCALE GENOMIC DNA]</scope>
    <source>
        <strain evidence="16 17">Thoroughbred</strain>
    </source>
</reference>
<evidence type="ECO:0000313" key="16">
    <source>
        <dbReference type="Ensembl" id="ENSECAP00000002448.1"/>
    </source>
</evidence>
<dbReference type="PANTHER" id="PTHR11394:SF31">
    <property type="entry name" value="TASTE RECEPTOR TYPE 2 MEMBER 8"/>
    <property type="match status" value="1"/>
</dbReference>
<evidence type="ECO:0000256" key="9">
    <source>
        <dbReference type="ARBA" id="ARBA00023170"/>
    </source>
</evidence>
<feature type="transmembrane region" description="Helical" evidence="15">
    <location>
        <begin position="128"/>
        <end position="150"/>
    </location>
</feature>
<dbReference type="KEGG" id="ecb:100063267"/>
<comment type="function">
    <text evidence="12">Receptor that may play a role in the perception of bitterness and is gustducin-linked. May play a role in sensing the chemical composition of the gastrointestinal content. The activity of this receptor may stimulate alpha gustducin, mediate PLC-beta-2 activation and lead to the gating of TRPM5.</text>
</comment>
<name>F6XMV2_HORSE</name>
<feature type="transmembrane region" description="Helical" evidence="15">
    <location>
        <begin position="182"/>
        <end position="206"/>
    </location>
</feature>
<dbReference type="InParanoid" id="F6XMV2"/>
<dbReference type="InterPro" id="IPR007960">
    <property type="entry name" value="TAS2R"/>
</dbReference>
<protein>
    <recommendedName>
        <fullName evidence="14">Taste receptor type 2</fullName>
    </recommendedName>
</protein>
<evidence type="ECO:0000256" key="7">
    <source>
        <dbReference type="ARBA" id="ARBA00023040"/>
    </source>
</evidence>
<evidence type="ECO:0000256" key="6">
    <source>
        <dbReference type="ARBA" id="ARBA00022989"/>
    </source>
</evidence>
<keyword evidence="7 14" id="KW-0297">G-protein coupled receptor</keyword>
<keyword evidence="9 14" id="KW-0675">Receptor</keyword>
<proteinExistence type="inferred from homology"/>
<reference evidence="16" key="2">
    <citation type="submission" date="2025-08" db="UniProtKB">
        <authorList>
            <consortium name="Ensembl"/>
        </authorList>
    </citation>
    <scope>IDENTIFICATION</scope>
    <source>
        <strain evidence="16">Thoroughbred</strain>
    </source>
</reference>
<evidence type="ECO:0000256" key="13">
    <source>
        <dbReference type="RuleBase" id="RU004423"/>
    </source>
</evidence>
<dbReference type="SUPFAM" id="SSF81321">
    <property type="entry name" value="Family A G protein-coupled receptor-like"/>
    <property type="match status" value="1"/>
</dbReference>
<feature type="transmembrane region" description="Helical" evidence="15">
    <location>
        <begin position="7"/>
        <end position="27"/>
    </location>
</feature>
<dbReference type="Ensembl" id="ENSECAT00000003453.2">
    <property type="protein sequence ID" value="ENSECAP00000002448.1"/>
    <property type="gene ID" value="ENSECAG00000003526.2"/>
</dbReference>
<evidence type="ECO:0000256" key="11">
    <source>
        <dbReference type="ARBA" id="ARBA00023224"/>
    </source>
</evidence>
<dbReference type="GO" id="GO:0016020">
    <property type="term" value="C:membrane"/>
    <property type="evidence" value="ECO:0000318"/>
    <property type="project" value="GO_Central"/>
</dbReference>
<dbReference type="PANTHER" id="PTHR11394">
    <property type="entry name" value="TASTE RECEPTOR TYPE 2"/>
    <property type="match status" value="1"/>
</dbReference>
<organism evidence="16 17">
    <name type="scientific">Equus caballus</name>
    <name type="common">Horse</name>
    <dbReference type="NCBI Taxonomy" id="9796"/>
    <lineage>
        <taxon>Eukaryota</taxon>
        <taxon>Metazoa</taxon>
        <taxon>Chordata</taxon>
        <taxon>Craniata</taxon>
        <taxon>Vertebrata</taxon>
        <taxon>Euteleostomi</taxon>
        <taxon>Mammalia</taxon>
        <taxon>Eutheria</taxon>
        <taxon>Laurasiatheria</taxon>
        <taxon>Perissodactyla</taxon>
        <taxon>Equidae</taxon>
        <taxon>Equus</taxon>
    </lineage>
</organism>
<dbReference type="STRING" id="9796.ENSECAP00000002448"/>
<dbReference type="GO" id="GO:0001580">
    <property type="term" value="P:detection of chemical stimulus involved in sensory perception of bitter taste"/>
    <property type="evidence" value="ECO:0000318"/>
    <property type="project" value="GO_Central"/>
</dbReference>
<gene>
    <name evidence="16 18" type="primary">TAS2R8</name>
</gene>
<comment type="subcellular location">
    <subcellularLocation>
        <location evidence="1 14">Membrane</location>
        <topology evidence="1 14">Multi-pass membrane protein</topology>
    </subcellularLocation>
</comment>
<feature type="transmembrane region" description="Helical" evidence="15">
    <location>
        <begin position="47"/>
        <end position="72"/>
    </location>
</feature>
<evidence type="ECO:0000256" key="8">
    <source>
        <dbReference type="ARBA" id="ARBA00023136"/>
    </source>
</evidence>
<evidence type="ECO:0000256" key="12">
    <source>
        <dbReference type="ARBA" id="ARBA00024847"/>
    </source>
</evidence>
<dbReference type="VGNC" id="VGNC:23884">
    <property type="gene designation" value="TAS2R8"/>
</dbReference>
<evidence type="ECO:0000256" key="15">
    <source>
        <dbReference type="SAM" id="Phobius"/>
    </source>
</evidence>
<evidence type="ECO:0000256" key="3">
    <source>
        <dbReference type="ARBA" id="ARBA00022480"/>
    </source>
</evidence>
<dbReference type="HOGENOM" id="CLU_072337_3_0_1"/>
<reference evidence="16" key="3">
    <citation type="submission" date="2025-09" db="UniProtKB">
        <authorList>
            <consortium name="Ensembl"/>
        </authorList>
    </citation>
    <scope>IDENTIFICATION</scope>
    <source>
        <strain evidence="16">Thoroughbred</strain>
    </source>
</reference>
<sequence>MLSTEENIFMVIITGEFTVGMLGNGYIGLVNWIDWIKKKETSSIDYIFTSLAISRICLICAMVLNALIIVFYPEVHENDKIKIVNIFWTLTNYLSMWFATCLNVFYFLKVANFSHPLFLQLKWRIDRVVHWILLGCLAISLLISLIFAMTPKYELLKIAKHKRNFTESFHVSKIQYFSPVTIFSLLATVLFTVSLISFFLLIMSLWKHIKQMKLNVTGCRDPSTEAHVRPMKTVTSFLFLLFVYYLASLLMTFSYLMKERKLAVMFEEVIAIFYPSGHSLILIIGNNKLRQAFVRMLRCGKTACMM</sequence>
<keyword evidence="11 14" id="KW-0807">Transducer</keyword>